<protein>
    <submittedName>
        <fullName evidence="1">Uncharacterized protein</fullName>
    </submittedName>
</protein>
<keyword evidence="2" id="KW-1185">Reference proteome</keyword>
<evidence type="ECO:0000313" key="1">
    <source>
        <dbReference type="EMBL" id="KAL0571999.1"/>
    </source>
</evidence>
<proteinExistence type="predicted"/>
<comment type="caution">
    <text evidence="1">The sequence shown here is derived from an EMBL/GenBank/DDBJ whole genome shotgun (WGS) entry which is preliminary data.</text>
</comment>
<organism evidence="1 2">
    <name type="scientific">Marasmius crinis-equi</name>
    <dbReference type="NCBI Taxonomy" id="585013"/>
    <lineage>
        <taxon>Eukaryota</taxon>
        <taxon>Fungi</taxon>
        <taxon>Dikarya</taxon>
        <taxon>Basidiomycota</taxon>
        <taxon>Agaricomycotina</taxon>
        <taxon>Agaricomycetes</taxon>
        <taxon>Agaricomycetidae</taxon>
        <taxon>Agaricales</taxon>
        <taxon>Marasmiineae</taxon>
        <taxon>Marasmiaceae</taxon>
        <taxon>Marasmius</taxon>
    </lineage>
</organism>
<reference evidence="1 2" key="1">
    <citation type="submission" date="2024-02" db="EMBL/GenBank/DDBJ databases">
        <title>A draft genome for the cacao thread blight pathogen Marasmius crinis-equi.</title>
        <authorList>
            <person name="Cohen S.P."/>
            <person name="Baruah I.K."/>
            <person name="Amoako-Attah I."/>
            <person name="Bukari Y."/>
            <person name="Meinhardt L.W."/>
            <person name="Bailey B.A."/>
        </authorList>
    </citation>
    <scope>NUCLEOTIDE SEQUENCE [LARGE SCALE GENOMIC DNA]</scope>
    <source>
        <strain evidence="1 2">GH-76</strain>
    </source>
</reference>
<gene>
    <name evidence="1" type="ORF">V5O48_009965</name>
</gene>
<sequence length="205" mass="23333">MSFSFRLHWWIQALNSLDMTTNIGARSIVNNARTDPPPLALEGRVGAFVANQQFFLTSPTSDKIFEPLLDRREIYLRSDYHFGPEDPLLYPQPLLQSRCHHAAIPRRPLNGQDPMAKWWESLSFEAFQMEVGGAVKGLGKWTRHSLKSYQGDLDGIHGRVEVYRIEQGALGKEPNGLVTALDQQLRRSVAHMTSLLLLFHRAQQL</sequence>
<dbReference type="Proteomes" id="UP001465976">
    <property type="component" value="Unassembled WGS sequence"/>
</dbReference>
<accession>A0ABR3FA18</accession>
<name>A0ABR3FA18_9AGAR</name>
<dbReference type="EMBL" id="JBAHYK010000687">
    <property type="protein sequence ID" value="KAL0571999.1"/>
    <property type="molecule type" value="Genomic_DNA"/>
</dbReference>
<evidence type="ECO:0000313" key="2">
    <source>
        <dbReference type="Proteomes" id="UP001465976"/>
    </source>
</evidence>